<dbReference type="EC" id="6.2.1.3" evidence="3"/>
<protein>
    <recommendedName>
        <fullName evidence="3">long-chain-fatty-acid--CoA ligase</fullName>
        <ecNumber evidence="3">6.2.1.3</ecNumber>
    </recommendedName>
</protein>
<dbReference type="Proteomes" id="UP000677054">
    <property type="component" value="Unassembled WGS sequence"/>
</dbReference>
<name>A0A7R8X9Y2_9CRUS</name>
<evidence type="ECO:0000256" key="1">
    <source>
        <dbReference type="ARBA" id="ARBA00022598"/>
    </source>
</evidence>
<feature type="non-terminal residue" evidence="5">
    <location>
        <position position="1"/>
    </location>
</feature>
<dbReference type="Gene3D" id="3.40.50.12780">
    <property type="entry name" value="N-terminal domain of ligase-like"/>
    <property type="match status" value="1"/>
</dbReference>
<reference evidence="5" key="1">
    <citation type="submission" date="2020-11" db="EMBL/GenBank/DDBJ databases">
        <authorList>
            <person name="Tran Van P."/>
        </authorList>
    </citation>
    <scope>NUCLEOTIDE SEQUENCE</scope>
</reference>
<dbReference type="PROSITE" id="PS00455">
    <property type="entry name" value="AMP_BINDING"/>
    <property type="match status" value="1"/>
</dbReference>
<evidence type="ECO:0000313" key="5">
    <source>
        <dbReference type="EMBL" id="CAD7246503.1"/>
    </source>
</evidence>
<evidence type="ECO:0000259" key="4">
    <source>
        <dbReference type="Pfam" id="PF00501"/>
    </source>
</evidence>
<evidence type="ECO:0000256" key="3">
    <source>
        <dbReference type="ARBA" id="ARBA00026121"/>
    </source>
</evidence>
<dbReference type="InterPro" id="IPR000873">
    <property type="entry name" value="AMP-dep_synth/lig_dom"/>
</dbReference>
<dbReference type="GO" id="GO:0016020">
    <property type="term" value="C:membrane"/>
    <property type="evidence" value="ECO:0007669"/>
    <property type="project" value="TreeGrafter"/>
</dbReference>
<proteinExistence type="predicted"/>
<keyword evidence="2" id="KW-0443">Lipid metabolism</keyword>
<organism evidence="5">
    <name type="scientific">Darwinula stevensoni</name>
    <dbReference type="NCBI Taxonomy" id="69355"/>
    <lineage>
        <taxon>Eukaryota</taxon>
        <taxon>Metazoa</taxon>
        <taxon>Ecdysozoa</taxon>
        <taxon>Arthropoda</taxon>
        <taxon>Crustacea</taxon>
        <taxon>Oligostraca</taxon>
        <taxon>Ostracoda</taxon>
        <taxon>Podocopa</taxon>
        <taxon>Podocopida</taxon>
        <taxon>Darwinulocopina</taxon>
        <taxon>Darwinuloidea</taxon>
        <taxon>Darwinulidae</taxon>
        <taxon>Darwinula</taxon>
    </lineage>
</organism>
<accession>A0A7R8X9Y2</accession>
<dbReference type="SUPFAM" id="SSF56801">
    <property type="entry name" value="Acetyl-CoA synthetase-like"/>
    <property type="match status" value="1"/>
</dbReference>
<dbReference type="PANTHER" id="PTHR43272:SF107">
    <property type="entry name" value="LONG-CHAIN-FATTY-ACID--COA LIGASE 5"/>
    <property type="match status" value="1"/>
</dbReference>
<dbReference type="EMBL" id="LR900672">
    <property type="protein sequence ID" value="CAD7246503.1"/>
    <property type="molecule type" value="Genomic_DNA"/>
</dbReference>
<dbReference type="OrthoDB" id="1700726at2759"/>
<feature type="domain" description="AMP-dependent synthetase/ligase" evidence="4">
    <location>
        <begin position="137"/>
        <end position="490"/>
    </location>
</feature>
<keyword evidence="6" id="KW-1185">Reference proteome</keyword>
<dbReference type="AlphaFoldDB" id="A0A7R8X9Y2"/>
<gene>
    <name evidence="5" type="ORF">DSTB1V02_LOCUS6353</name>
</gene>
<keyword evidence="1" id="KW-0436">Ligase</keyword>
<dbReference type="PANTHER" id="PTHR43272">
    <property type="entry name" value="LONG-CHAIN-FATTY-ACID--COA LIGASE"/>
    <property type="match status" value="1"/>
</dbReference>
<dbReference type="Pfam" id="PF00501">
    <property type="entry name" value="AMP-binding"/>
    <property type="match status" value="1"/>
</dbReference>
<dbReference type="EMBL" id="CAJPEV010001155">
    <property type="protein sequence ID" value="CAG0891050.1"/>
    <property type="molecule type" value="Genomic_DNA"/>
</dbReference>
<dbReference type="InterPro" id="IPR042099">
    <property type="entry name" value="ANL_N_sf"/>
</dbReference>
<evidence type="ECO:0000256" key="2">
    <source>
        <dbReference type="ARBA" id="ARBA00022832"/>
    </source>
</evidence>
<sequence length="493" mass="54611">MMDILGNNPGLVLATGAAITLGGLYFYCAGQEEKIHIPSDLNLQSEQMESISELRQESFTKAVNGCAWEVEKVYSFESSATLGPEMIRCSRVYKDAKDGKFMKYLYEDGKTVYEAFRRGAKESNDGRCLGWRDGPGLPYQWLNYNEALLRAHNFGSGLVSLGLSPGTETRVGIFAQNCVEWVLAEQSLYHYSMVVVPLYDTYGPEACSYILEHGLSMVTIDHPEIYSNALHFINCHLSTVVCDSDAKVNFLLDKRPPPLKRIILMKEIPEATKLRGQKLGIAIIPFEEVERIGAAKNQPPVPPKAEDVCTICFTSGTTGKPKGVILSHGNVIACVSAVLHQLGNLKPNPQDVMISFLPLAHMLERCCQVAIYMTGGCVGFWLGNVRGLADDMKALKPTLMPAVPRILNRIHDTVWSKTNRNFFKRNLIKLALRSKEKELRRGVIRYNSIWDKLVFSKVREGTGGCVRLIVVGSAPLAGNVLTFIRCALGCIVS</sequence>
<dbReference type="GO" id="GO:0005783">
    <property type="term" value="C:endoplasmic reticulum"/>
    <property type="evidence" value="ECO:0007669"/>
    <property type="project" value="TreeGrafter"/>
</dbReference>
<evidence type="ECO:0000313" key="6">
    <source>
        <dbReference type="Proteomes" id="UP000677054"/>
    </source>
</evidence>
<dbReference type="InterPro" id="IPR020845">
    <property type="entry name" value="AMP-binding_CS"/>
</dbReference>
<keyword evidence="2" id="KW-0276">Fatty acid metabolism</keyword>
<dbReference type="GO" id="GO:0004467">
    <property type="term" value="F:long-chain fatty acid-CoA ligase activity"/>
    <property type="evidence" value="ECO:0007669"/>
    <property type="project" value="UniProtKB-EC"/>
</dbReference>